<keyword evidence="6" id="KW-0325">Glycoprotein</keyword>
<dbReference type="EMBL" id="JAATWM020000014">
    <property type="protein sequence ID" value="KAF9877529.1"/>
    <property type="molecule type" value="Genomic_DNA"/>
</dbReference>
<evidence type="ECO:0000313" key="11">
    <source>
        <dbReference type="EMBL" id="KAF9877529.1"/>
    </source>
</evidence>
<evidence type="ECO:0000256" key="2">
    <source>
        <dbReference type="ARBA" id="ARBA00022475"/>
    </source>
</evidence>
<comment type="caution">
    <text evidence="11">The sequence shown here is derived from an EMBL/GenBank/DDBJ whole genome shotgun (WGS) entry which is preliminary data.</text>
</comment>
<evidence type="ECO:0000256" key="4">
    <source>
        <dbReference type="ARBA" id="ARBA00022729"/>
    </source>
</evidence>
<feature type="transmembrane region" description="Helical" evidence="9">
    <location>
        <begin position="160"/>
        <end position="181"/>
    </location>
</feature>
<reference evidence="11" key="2">
    <citation type="submission" date="2020-11" db="EMBL/GenBank/DDBJ databases">
        <title>Whole genome sequencing of Colletotrichum sp.</title>
        <authorList>
            <person name="Li H."/>
        </authorList>
    </citation>
    <scope>NUCLEOTIDE SEQUENCE</scope>
    <source>
        <strain evidence="11">CkLH20</strain>
    </source>
</reference>
<dbReference type="InterPro" id="IPR036259">
    <property type="entry name" value="MFS_trans_sf"/>
</dbReference>
<evidence type="ECO:0000256" key="5">
    <source>
        <dbReference type="ARBA" id="ARBA00023136"/>
    </source>
</evidence>
<dbReference type="OrthoDB" id="2587363at2759"/>
<dbReference type="InterPro" id="IPR006175">
    <property type="entry name" value="YjgF/YER057c/UK114"/>
</dbReference>
<keyword evidence="9" id="KW-0812">Transmembrane</keyword>
<evidence type="ECO:0000256" key="3">
    <source>
        <dbReference type="ARBA" id="ARBA00022622"/>
    </source>
</evidence>
<feature type="compositionally biased region" description="Polar residues" evidence="8">
    <location>
        <begin position="648"/>
        <end position="658"/>
    </location>
</feature>
<feature type="region of interest" description="Disordered" evidence="8">
    <location>
        <begin position="563"/>
        <end position="594"/>
    </location>
</feature>
<dbReference type="CDD" id="cd06152">
    <property type="entry name" value="YjgF_YER057c_UK114_like_4"/>
    <property type="match status" value="1"/>
</dbReference>
<evidence type="ECO:0000256" key="6">
    <source>
        <dbReference type="ARBA" id="ARBA00023180"/>
    </source>
</evidence>
<keyword evidence="7" id="KW-0449">Lipoprotein</keyword>
<dbReference type="Gene3D" id="1.20.1250.20">
    <property type="entry name" value="MFS general substrate transporter like domains"/>
    <property type="match status" value="1"/>
</dbReference>
<evidence type="ECO:0000256" key="9">
    <source>
        <dbReference type="SAM" id="Phobius"/>
    </source>
</evidence>
<evidence type="ECO:0000256" key="7">
    <source>
        <dbReference type="ARBA" id="ARBA00023288"/>
    </source>
</evidence>
<dbReference type="Proteomes" id="UP000781932">
    <property type="component" value="Unassembled WGS sequence"/>
</dbReference>
<dbReference type="Gene3D" id="3.30.1330.40">
    <property type="entry name" value="RutC-like"/>
    <property type="match status" value="1"/>
</dbReference>
<dbReference type="SUPFAM" id="SSF103473">
    <property type="entry name" value="MFS general substrate transporter"/>
    <property type="match status" value="1"/>
</dbReference>
<dbReference type="InterPro" id="IPR046530">
    <property type="entry name" value="BIM1-like_dom"/>
</dbReference>
<feature type="compositionally biased region" description="Polar residues" evidence="8">
    <location>
        <begin position="569"/>
        <end position="581"/>
    </location>
</feature>
<evidence type="ECO:0000256" key="8">
    <source>
        <dbReference type="SAM" id="MobiDB-lite"/>
    </source>
</evidence>
<name>A0A9P6LIP9_9PEZI</name>
<keyword evidence="12" id="KW-1185">Reference proteome</keyword>
<evidence type="ECO:0000313" key="12">
    <source>
        <dbReference type="Proteomes" id="UP000781932"/>
    </source>
</evidence>
<dbReference type="RefSeq" id="XP_038746990.1">
    <property type="nucleotide sequence ID" value="XM_038887948.1"/>
</dbReference>
<dbReference type="SUPFAM" id="SSF55298">
    <property type="entry name" value="YjgF-like"/>
    <property type="match status" value="1"/>
</dbReference>
<dbReference type="Pfam" id="PF20238">
    <property type="entry name" value="BIM1-like_dom"/>
    <property type="match status" value="1"/>
</dbReference>
<dbReference type="GO" id="GO:0022857">
    <property type="term" value="F:transmembrane transporter activity"/>
    <property type="evidence" value="ECO:0007669"/>
    <property type="project" value="InterPro"/>
</dbReference>
<evidence type="ECO:0000256" key="1">
    <source>
        <dbReference type="ARBA" id="ARBA00004609"/>
    </source>
</evidence>
<keyword evidence="2" id="KW-1003">Cell membrane</keyword>
<feature type="region of interest" description="Disordered" evidence="8">
    <location>
        <begin position="631"/>
        <end position="658"/>
    </location>
</feature>
<keyword evidence="3" id="KW-0336">GPI-anchor</keyword>
<accession>A0A9P6LIP9</accession>
<organism evidence="11 12">
    <name type="scientific">Colletotrichum karsti</name>
    <dbReference type="NCBI Taxonomy" id="1095194"/>
    <lineage>
        <taxon>Eukaryota</taxon>
        <taxon>Fungi</taxon>
        <taxon>Dikarya</taxon>
        <taxon>Ascomycota</taxon>
        <taxon>Pezizomycotina</taxon>
        <taxon>Sordariomycetes</taxon>
        <taxon>Hypocreomycetidae</taxon>
        <taxon>Glomerellales</taxon>
        <taxon>Glomerellaceae</taxon>
        <taxon>Colletotrichum</taxon>
        <taxon>Colletotrichum boninense species complex</taxon>
    </lineage>
</organism>
<dbReference type="InterPro" id="IPR035959">
    <property type="entry name" value="RutC-like_sf"/>
</dbReference>
<dbReference type="GeneID" id="62161022"/>
<feature type="transmembrane region" description="Helical" evidence="9">
    <location>
        <begin position="260"/>
        <end position="293"/>
    </location>
</feature>
<feature type="transmembrane region" description="Helical" evidence="9">
    <location>
        <begin position="225"/>
        <end position="248"/>
    </location>
</feature>
<feature type="transmembrane region" description="Helical" evidence="9">
    <location>
        <begin position="305"/>
        <end position="327"/>
    </location>
</feature>
<keyword evidence="4" id="KW-0732">Signal</keyword>
<dbReference type="PANTHER" id="PTHR34992">
    <property type="entry name" value="HYPHAL ANASTAMOSIS-7 PROTEIN"/>
    <property type="match status" value="1"/>
</dbReference>
<keyword evidence="9" id="KW-1133">Transmembrane helix</keyword>
<reference evidence="11" key="1">
    <citation type="submission" date="2020-03" db="EMBL/GenBank/DDBJ databases">
        <authorList>
            <person name="He L."/>
        </authorList>
    </citation>
    <scope>NUCLEOTIDE SEQUENCE</scope>
    <source>
        <strain evidence="11">CkLH20</strain>
    </source>
</reference>
<dbReference type="AlphaFoldDB" id="A0A9P6LIP9"/>
<dbReference type="Pfam" id="PF01042">
    <property type="entry name" value="Ribonuc_L-PSP"/>
    <property type="match status" value="1"/>
</dbReference>
<feature type="transmembrane region" description="Helical" evidence="9">
    <location>
        <begin position="601"/>
        <end position="624"/>
    </location>
</feature>
<feature type="domain" description="Copper acquisition factor BIM1-like" evidence="10">
    <location>
        <begin position="411"/>
        <end position="556"/>
    </location>
</feature>
<feature type="transmembrane region" description="Helical" evidence="9">
    <location>
        <begin position="193"/>
        <end position="213"/>
    </location>
</feature>
<dbReference type="GO" id="GO:0098552">
    <property type="term" value="C:side of membrane"/>
    <property type="evidence" value="ECO:0007669"/>
    <property type="project" value="UniProtKB-KW"/>
</dbReference>
<evidence type="ECO:0000259" key="10">
    <source>
        <dbReference type="Pfam" id="PF20238"/>
    </source>
</evidence>
<dbReference type="PANTHER" id="PTHR34992:SF5">
    <property type="entry name" value="ANCHORED PROTEIN, PUTATIVE (AFU_ORTHOLOGUE AFUA_6G02800)-RELATED"/>
    <property type="match status" value="1"/>
</dbReference>
<dbReference type="CDD" id="cd21176">
    <property type="entry name" value="LPMO_auxiliary-like"/>
    <property type="match status" value="1"/>
</dbReference>
<dbReference type="CDD" id="cd12087">
    <property type="entry name" value="TM_EGFR-like"/>
    <property type="match status" value="1"/>
</dbReference>
<keyword evidence="5 9" id="KW-0472">Membrane</keyword>
<dbReference type="GO" id="GO:0005886">
    <property type="term" value="C:plasma membrane"/>
    <property type="evidence" value="ECO:0007669"/>
    <property type="project" value="UniProtKB-SubCell"/>
</dbReference>
<gene>
    <name evidence="11" type="ORF">CkaCkLH20_05229</name>
</gene>
<sequence>MSHLTYTSYEGYGERVKKSLWYSQAVRVGDVIECSGQEYLCFGGGWDRDTDKIDPNIVVQIEKAFDNVDRTLKLAGSRGWEDVFFLRSHHLPCNQEAMETMVRCLKKYCPDHQPAWTALGVPRLAFDDMRVEIEAVVAEDRCNELNWIGLRETPATRKRLLMGFFVIVAAQSSGVLIINNYQIILDEGLGITGWKALLLLGICTSWAAARNWVNALLLDRVGRIKLMVGGMTIAAIAVACEAAMVASFDGTDNAVGNEFGVLFLFLFITFFAGGMDACVSFSVAGLFAITLIYTGSASTAFASIGWKYYLVFVFVPLVCVVIIWFWLPETNGFSLEETGKLFGDNVVLESDVMGKLDARSGGATKSALAILGDILVKSIFIKFHPVKMVSAKSVAVFGSMLLGNVMAADNMGPAAFLWPPDREWSADADNTAPCGSTNGVGARTEFPLVNGKLALVTQDMTRAVHLSVSYKNDPKSASDFETFLGPSDVGSLDLGHTCVTVPTAPEGTAAGSNATYRMLYVSNFEQDESKRETFYACTDVTFVDVFTTRIPCFNTTISDPEVKSDPSVDVTTTDSGGNTPHTAADFTAADSKSSGGLSRGAIAGAVVGSIAGVSLLGLAAFFLWRRKSEKKTVTEPMQQRWDAEKAVSETSSQHSGRQ</sequence>
<comment type="subcellular location">
    <subcellularLocation>
        <location evidence="1">Cell membrane</location>
        <topology evidence="1">Lipid-anchor</topology>
        <topology evidence="1">GPI-anchor</topology>
    </subcellularLocation>
</comment>
<protein>
    <recommendedName>
        <fullName evidence="10">Copper acquisition factor BIM1-like domain-containing protein</fullName>
    </recommendedName>
</protein>
<dbReference type="InterPro" id="IPR046936">
    <property type="entry name" value="BIM1-like"/>
</dbReference>
<proteinExistence type="predicted"/>